<evidence type="ECO:0008006" key="3">
    <source>
        <dbReference type="Google" id="ProtNLM"/>
    </source>
</evidence>
<sequence length="212" mass="23344">MVCVTTAEENEALLSDQSTSARAEWQSCRARTRCTRGARYVTGADIVRISRTLALEPWKFTQTAPATVGDPTGIVLDKGRRRVTLKLANAAHGCVFSIRTPSGAACCGLGDVAPVACRMFPIDPKDGVPTVRPERTCDCHEWKLEDLDRGAVVKAMSTWTADRDHWFELVERWNALAADSDEESDIKDFQRYLLEAQSAREAGAGWPEDVTA</sequence>
<evidence type="ECO:0000313" key="2">
    <source>
        <dbReference type="Proteomes" id="UP001165135"/>
    </source>
</evidence>
<dbReference type="AlphaFoldDB" id="A0A9W6VQJ5"/>
<reference evidence="1" key="1">
    <citation type="submission" date="2023-03" db="EMBL/GenBank/DDBJ databases">
        <title>Actinoallomurus iriomotensis NBRC 103681.</title>
        <authorList>
            <person name="Ichikawa N."/>
            <person name="Sato H."/>
            <person name="Tonouchi N."/>
        </authorList>
    </citation>
    <scope>NUCLEOTIDE SEQUENCE</scope>
    <source>
        <strain evidence="1">NBRC 103681</strain>
    </source>
</reference>
<evidence type="ECO:0000313" key="1">
    <source>
        <dbReference type="EMBL" id="GLY81173.1"/>
    </source>
</evidence>
<accession>A0A9W6VQJ5</accession>
<comment type="caution">
    <text evidence="1">The sequence shown here is derived from an EMBL/GenBank/DDBJ whole genome shotgun (WGS) entry which is preliminary data.</text>
</comment>
<proteinExistence type="predicted"/>
<dbReference type="Proteomes" id="UP001165135">
    <property type="component" value="Unassembled WGS sequence"/>
</dbReference>
<organism evidence="1 2">
    <name type="scientific">Actinoallomurus iriomotensis</name>
    <dbReference type="NCBI Taxonomy" id="478107"/>
    <lineage>
        <taxon>Bacteria</taxon>
        <taxon>Bacillati</taxon>
        <taxon>Actinomycetota</taxon>
        <taxon>Actinomycetes</taxon>
        <taxon>Streptosporangiales</taxon>
        <taxon>Thermomonosporaceae</taxon>
        <taxon>Actinoallomurus</taxon>
    </lineage>
</organism>
<dbReference type="EMBL" id="BSTJ01000017">
    <property type="protein sequence ID" value="GLY81173.1"/>
    <property type="molecule type" value="Genomic_DNA"/>
</dbReference>
<name>A0A9W6VQJ5_9ACTN</name>
<protein>
    <recommendedName>
        <fullName evidence="3">YkgJ family cysteine cluster protein</fullName>
    </recommendedName>
</protein>
<gene>
    <name evidence="1" type="ORF">Airi01_094400</name>
</gene>